<gene>
    <name evidence="2" type="primary">Necator_chrIII.g11108</name>
    <name evidence="2" type="ORF">RB195_010343</name>
</gene>
<proteinExistence type="predicted"/>
<dbReference type="PANTHER" id="PTHR10492:SF57">
    <property type="entry name" value="ATP-DEPENDENT DNA HELICASE"/>
    <property type="match status" value="1"/>
</dbReference>
<comment type="caution">
    <text evidence="2">The sequence shown here is derived from an EMBL/GenBank/DDBJ whole genome shotgun (WGS) entry which is preliminary data.</text>
</comment>
<keyword evidence="3" id="KW-1185">Reference proteome</keyword>
<feature type="domain" description="DNA helicase Pif1-like 2B" evidence="1">
    <location>
        <begin position="94"/>
        <end position="133"/>
    </location>
</feature>
<accession>A0ABR1CXJ9</accession>
<dbReference type="Pfam" id="PF21530">
    <property type="entry name" value="Pif1_2B_dom"/>
    <property type="match status" value="1"/>
</dbReference>
<evidence type="ECO:0000313" key="3">
    <source>
        <dbReference type="Proteomes" id="UP001303046"/>
    </source>
</evidence>
<name>A0ABR1CXJ9_NECAM</name>
<dbReference type="InterPro" id="IPR049163">
    <property type="entry name" value="Pif1-like_2B_dom"/>
</dbReference>
<protein>
    <recommendedName>
        <fullName evidence="1">DNA helicase Pif1-like 2B domain-containing protein</fullName>
    </recommendedName>
</protein>
<organism evidence="2 3">
    <name type="scientific">Necator americanus</name>
    <name type="common">Human hookworm</name>
    <dbReference type="NCBI Taxonomy" id="51031"/>
    <lineage>
        <taxon>Eukaryota</taxon>
        <taxon>Metazoa</taxon>
        <taxon>Ecdysozoa</taxon>
        <taxon>Nematoda</taxon>
        <taxon>Chromadorea</taxon>
        <taxon>Rhabditida</taxon>
        <taxon>Rhabditina</taxon>
        <taxon>Rhabditomorpha</taxon>
        <taxon>Strongyloidea</taxon>
        <taxon>Ancylostomatidae</taxon>
        <taxon>Bunostominae</taxon>
        <taxon>Necator</taxon>
    </lineage>
</organism>
<dbReference type="PANTHER" id="PTHR10492">
    <property type="match status" value="1"/>
</dbReference>
<evidence type="ECO:0000313" key="2">
    <source>
        <dbReference type="EMBL" id="KAK6743019.1"/>
    </source>
</evidence>
<sequence length="134" mass="15034">MKHGWKAQADVDSAVCAEIPDREEESEAYEAVTTYMIHRKCGADDTHSPCMRDGRQLSNVALERLCTFCQQDERVYKSVNEALYYEGSSDELLEYLNTLEPTGMPPQELLLKKGAVVMLLRNLDVVSGLCNGTQ</sequence>
<reference evidence="2 3" key="1">
    <citation type="submission" date="2023-08" db="EMBL/GenBank/DDBJ databases">
        <title>A Necator americanus chromosomal reference genome.</title>
        <authorList>
            <person name="Ilik V."/>
            <person name="Petrzelkova K.J."/>
            <person name="Pardy F."/>
            <person name="Fuh T."/>
            <person name="Niatou-Singa F.S."/>
            <person name="Gouil Q."/>
            <person name="Baker L."/>
            <person name="Ritchie M.E."/>
            <person name="Jex A.R."/>
            <person name="Gazzola D."/>
            <person name="Li H."/>
            <person name="Toshio Fujiwara R."/>
            <person name="Zhan B."/>
            <person name="Aroian R.V."/>
            <person name="Pafco B."/>
            <person name="Schwarz E.M."/>
        </authorList>
    </citation>
    <scope>NUCLEOTIDE SEQUENCE [LARGE SCALE GENOMIC DNA]</scope>
    <source>
        <strain evidence="2 3">Aroian</strain>
        <tissue evidence="2">Whole animal</tissue>
    </source>
</reference>
<dbReference type="EMBL" id="JAVFWL010000003">
    <property type="protein sequence ID" value="KAK6743019.1"/>
    <property type="molecule type" value="Genomic_DNA"/>
</dbReference>
<evidence type="ECO:0000259" key="1">
    <source>
        <dbReference type="Pfam" id="PF21530"/>
    </source>
</evidence>
<dbReference type="Proteomes" id="UP001303046">
    <property type="component" value="Unassembled WGS sequence"/>
</dbReference>